<organism evidence="1 2">
    <name type="scientific">Bacillus atrophaeus (strain 1942)</name>
    <dbReference type="NCBI Taxonomy" id="720555"/>
    <lineage>
        <taxon>Bacteria</taxon>
        <taxon>Bacillati</taxon>
        <taxon>Bacillota</taxon>
        <taxon>Bacilli</taxon>
        <taxon>Bacillales</taxon>
        <taxon>Bacillaceae</taxon>
        <taxon>Bacillus</taxon>
    </lineage>
</organism>
<accession>A0ABM5LYG9</accession>
<proteinExistence type="predicted"/>
<dbReference type="RefSeq" id="WP_004429584.1">
    <property type="nucleotide sequence ID" value="NC_014639.1"/>
</dbReference>
<dbReference type="Proteomes" id="UP000006867">
    <property type="component" value="Chromosome"/>
</dbReference>
<dbReference type="EMBL" id="CP002207">
    <property type="protein sequence ID" value="ADP32881.1"/>
    <property type="molecule type" value="Genomic_DNA"/>
</dbReference>
<evidence type="ECO:0000313" key="2">
    <source>
        <dbReference type="Proteomes" id="UP000006867"/>
    </source>
</evidence>
<evidence type="ECO:0000313" key="1">
    <source>
        <dbReference type="EMBL" id="ADP32881.1"/>
    </source>
</evidence>
<sequence>MRQYTLSQIVERIERGLLPEGAVFCQDSTGDKMIYDGDSLRWLTVNNYISATVSITEETIRDTFTLLTAQKKKLTMLEALPYIAEGKKVTIEMVHQQYTVDSLSELEDVIECHEFLVELYESAAYYIEETEAEKNSTVTAKTLSEGDVYNIHHLYHFVKKPVSEIAVEKGVSERMVYYILEGKRWDFVYRKFHSDYCIVKDDYIS</sequence>
<protein>
    <submittedName>
        <fullName evidence="1">Uncharacterized protein</fullName>
    </submittedName>
</protein>
<gene>
    <name evidence="1" type="ordered locus">BATR1942_09740</name>
</gene>
<name>A0ABM5LYG9_BACA1</name>
<keyword evidence="2" id="KW-1185">Reference proteome</keyword>
<reference evidence="1 2" key="1">
    <citation type="journal article" date="2011" name="Front. Microbiol.">
        <title>Genomic signatures of strain selection and enhancement in Bacillus atrophaeus var. globigii, a historical biowarfare simulant.</title>
        <authorList>
            <person name="Gibbons H.S."/>
            <person name="Broomall S.M."/>
            <person name="McNew L.A."/>
            <person name="Daligault H."/>
            <person name="Chapman C."/>
            <person name="Bruce D."/>
            <person name="Karavis M."/>
            <person name="Krepps M."/>
            <person name="McGregor P.A."/>
            <person name="Hong C."/>
            <person name="Park K.H."/>
            <person name="Akmal A."/>
            <person name="Feldman A."/>
            <person name="Lin J.S."/>
            <person name="Chang W.E."/>
            <person name="Higgs B.W."/>
            <person name="Demirev P."/>
            <person name="Lindquist J."/>
            <person name="Liem A."/>
            <person name="Fochler E."/>
            <person name="Read T.D."/>
            <person name="Tapia R."/>
            <person name="Johnson S."/>
            <person name="Bishop-Lilly K.A."/>
            <person name="Detter C."/>
            <person name="Han C."/>
            <person name="Sozhamannan S."/>
            <person name="Rosenzweig C.N."/>
            <person name="Skowronski E.W."/>
        </authorList>
    </citation>
    <scope>NUCLEOTIDE SEQUENCE [LARGE SCALE GENOMIC DNA]</scope>
    <source>
        <strain evidence="1 2">1942</strain>
    </source>
</reference>